<evidence type="ECO:0000256" key="1">
    <source>
        <dbReference type="ARBA" id="ARBA00022729"/>
    </source>
</evidence>
<evidence type="ECO:0000256" key="2">
    <source>
        <dbReference type="SAM" id="SignalP"/>
    </source>
</evidence>
<protein>
    <recommendedName>
        <fullName evidence="3">Solute-binding protein family 3/N-terminal domain-containing protein</fullName>
    </recommendedName>
</protein>
<dbReference type="RefSeq" id="WP_006908728.1">
    <property type="nucleotide sequence ID" value="NZ_JH932292.1"/>
</dbReference>
<feature type="chain" id="PRO_5003850610" description="Solute-binding protein family 3/N-terminal domain-containing protein" evidence="2">
    <location>
        <begin position="26"/>
        <end position="292"/>
    </location>
</feature>
<dbReference type="PANTHER" id="PTHR35936:SF19">
    <property type="entry name" value="AMINO-ACID-BINDING PROTEIN YXEM-RELATED"/>
    <property type="match status" value="1"/>
</dbReference>
<dbReference type="AlphaFoldDB" id="K1LPC3"/>
<evidence type="ECO:0000259" key="3">
    <source>
        <dbReference type="SMART" id="SM00062"/>
    </source>
</evidence>
<proteinExistence type="predicted"/>
<dbReference type="OrthoDB" id="8613538at2"/>
<dbReference type="Gene3D" id="3.40.190.10">
    <property type="entry name" value="Periplasmic binding protein-like II"/>
    <property type="match status" value="2"/>
</dbReference>
<dbReference type="InterPro" id="IPR001638">
    <property type="entry name" value="Solute-binding_3/MltF_N"/>
</dbReference>
<reference evidence="4 5" key="1">
    <citation type="submission" date="2012-07" db="EMBL/GenBank/DDBJ databases">
        <title>The Genome Sequence of Facklamia hominis CCUG 36813.</title>
        <authorList>
            <consortium name="The Broad Institute Genome Sequencing Platform"/>
            <person name="Earl A."/>
            <person name="Ward D."/>
            <person name="Feldgarden M."/>
            <person name="Gevers D."/>
            <person name="Huys G."/>
            <person name="Walker B."/>
            <person name="Young S.K."/>
            <person name="Zeng Q."/>
            <person name="Gargeya S."/>
            <person name="Fitzgerald M."/>
            <person name="Haas B."/>
            <person name="Abouelleil A."/>
            <person name="Alvarado L."/>
            <person name="Arachchi H.M."/>
            <person name="Berlin A.M."/>
            <person name="Chapman S.B."/>
            <person name="Goldberg J."/>
            <person name="Griggs A."/>
            <person name="Gujja S."/>
            <person name="Hansen M."/>
            <person name="Howarth C."/>
            <person name="Imamovic A."/>
            <person name="Larimer J."/>
            <person name="McCowen C."/>
            <person name="Montmayeur A."/>
            <person name="Murphy C."/>
            <person name="Neiman D."/>
            <person name="Pearson M."/>
            <person name="Priest M."/>
            <person name="Roberts A."/>
            <person name="Saif S."/>
            <person name="Shea T."/>
            <person name="Sisk P."/>
            <person name="Sykes S."/>
            <person name="Wortman J."/>
            <person name="Nusbaum C."/>
            <person name="Birren B."/>
        </authorList>
    </citation>
    <scope>NUCLEOTIDE SEQUENCE [LARGE SCALE GENOMIC DNA]</scope>
    <source>
        <strain evidence="4 5">CCUG 36813</strain>
    </source>
</reference>
<dbReference type="PANTHER" id="PTHR35936">
    <property type="entry name" value="MEMBRANE-BOUND LYTIC MUREIN TRANSGLYCOSYLASE F"/>
    <property type="match status" value="1"/>
</dbReference>
<dbReference type="SMART" id="SM00062">
    <property type="entry name" value="PBPb"/>
    <property type="match status" value="1"/>
</dbReference>
<dbReference type="Pfam" id="PF00497">
    <property type="entry name" value="SBP_bac_3"/>
    <property type="match status" value="1"/>
</dbReference>
<name>K1LPC3_9LACT</name>
<dbReference type="EMBL" id="AGZD01000009">
    <property type="protein sequence ID" value="EKB53982.1"/>
    <property type="molecule type" value="Genomic_DNA"/>
</dbReference>
<dbReference type="STRING" id="883111.HMPREF9706_01418"/>
<dbReference type="SUPFAM" id="SSF53850">
    <property type="entry name" value="Periplasmic binding protein-like II"/>
    <property type="match status" value="1"/>
</dbReference>
<gene>
    <name evidence="4" type="ORF">HMPREF9706_01418</name>
</gene>
<feature type="signal peptide" evidence="2">
    <location>
        <begin position="1"/>
        <end position="25"/>
    </location>
</feature>
<feature type="domain" description="Solute-binding protein family 3/N-terminal" evidence="3">
    <location>
        <begin position="28"/>
        <end position="279"/>
    </location>
</feature>
<evidence type="ECO:0000313" key="5">
    <source>
        <dbReference type="Proteomes" id="UP000004465"/>
    </source>
</evidence>
<evidence type="ECO:0000313" key="4">
    <source>
        <dbReference type="EMBL" id="EKB53982.1"/>
    </source>
</evidence>
<keyword evidence="5" id="KW-1185">Reference proteome</keyword>
<organism evidence="4 5">
    <name type="scientific">Facklamia hominis CCUG 36813</name>
    <dbReference type="NCBI Taxonomy" id="883111"/>
    <lineage>
        <taxon>Bacteria</taxon>
        <taxon>Bacillati</taxon>
        <taxon>Bacillota</taxon>
        <taxon>Bacilli</taxon>
        <taxon>Lactobacillales</taxon>
        <taxon>Aerococcaceae</taxon>
        <taxon>Facklamia</taxon>
    </lineage>
</organism>
<keyword evidence="1 2" id="KW-0732">Signal</keyword>
<dbReference type="Proteomes" id="UP000004465">
    <property type="component" value="Unassembled WGS sequence"/>
</dbReference>
<dbReference type="HOGENOM" id="CLU_019602_18_5_9"/>
<sequence>MKKLFKSLVSLALLATTFNPVSAFAGTPVKIATTGDNKPYTYVDESDKLTGYDIELARAVFEKLEDYDIDFEVTAFDSLFTGLSSGVYQMGASMLSYNDERSENYYYSRPINESPYYFVYRKGDEKITSLAQFAEKKMVFYGLPGISASIMMENWNASQDDDKKVEIYYIDGSGGQTFLGALENGTIDFTVFEAQLLKNFRESNDKVDDLVDYTLIDDKVLEGLPQEKIDEFVGNAQTYFVFPKTEEGKKLRDAVDEILLEFYKDGTMEKLQKDILNENQLPKPENMEKQTN</sequence>
<accession>K1LPC3</accession>
<comment type="caution">
    <text evidence="4">The sequence shown here is derived from an EMBL/GenBank/DDBJ whole genome shotgun (WGS) entry which is preliminary data.</text>
</comment>
<dbReference type="PATRIC" id="fig|883111.3.peg.1432"/>